<evidence type="ECO:0000313" key="2">
    <source>
        <dbReference type="Proteomes" id="UP001611415"/>
    </source>
</evidence>
<dbReference type="Proteomes" id="UP001611415">
    <property type="component" value="Unassembled WGS sequence"/>
</dbReference>
<accession>A0ABW7XCE2</accession>
<keyword evidence="2" id="KW-1185">Reference proteome</keyword>
<sequence length="543" mass="60291">MTATTTTSDIAIDAVPAVSPFADALGEIDYLLDVDPDKARERFTAALALASPQERAFLDQAADILTRNPYKVAARQLGWMAKSRPELRDMITDLTADSDPGLHRPAMPNPSMVSIEAAEWVRRSIRERRDRDRLTATPSPATDAARFSPAAIAYRRSRRPVAGAVSLRHRDRDQRSTEARRRAEAEFADYAAGRLFTIDAEVEPDRTVPVADPRKPAHLLWAHVQAGLWDRSYFLHVAENYTERDRALLAPEFTSRPTDGQTRHGRHAVLDDAARAFLDERDTDAVEDRRGPGRSRGWTTLPRITAADRMRFASKRTGLSASSDYDEFRPYSELDVPEDTWQGSGLDYDLAAMVPYLGWPCVVCWIDRPSADRRAVHIRDGRRVSDDGLCDVCRADGHPGIPPLPAPWGIPRKGTDGQVRTGLTREDMQQFVESRCAYIAATHPQQVRALLDRVRAAAANTGPTWRIITHWMAMNLDQPTAQRPASCPAAPRRRRTAALGAGQRIGCCDACARRGIVHADNYCTGCRIDLGLVPPREHVTSAA</sequence>
<proteinExistence type="predicted"/>
<protein>
    <submittedName>
        <fullName evidence="1">Uncharacterized protein</fullName>
    </submittedName>
</protein>
<organism evidence="1 2">
    <name type="scientific">Nocardia xishanensis</name>
    <dbReference type="NCBI Taxonomy" id="238964"/>
    <lineage>
        <taxon>Bacteria</taxon>
        <taxon>Bacillati</taxon>
        <taxon>Actinomycetota</taxon>
        <taxon>Actinomycetes</taxon>
        <taxon>Mycobacteriales</taxon>
        <taxon>Nocardiaceae</taxon>
        <taxon>Nocardia</taxon>
    </lineage>
</organism>
<dbReference type="EMBL" id="JBIRYO010000051">
    <property type="protein sequence ID" value="MFI2478692.1"/>
    <property type="molecule type" value="Genomic_DNA"/>
</dbReference>
<reference evidence="1 2" key="1">
    <citation type="submission" date="2024-10" db="EMBL/GenBank/DDBJ databases">
        <title>The Natural Products Discovery Center: Release of the First 8490 Sequenced Strains for Exploring Actinobacteria Biosynthetic Diversity.</title>
        <authorList>
            <person name="Kalkreuter E."/>
            <person name="Kautsar S.A."/>
            <person name="Yang D."/>
            <person name="Bader C.D."/>
            <person name="Teijaro C.N."/>
            <person name="Fluegel L."/>
            <person name="Davis C.M."/>
            <person name="Simpson J.R."/>
            <person name="Lauterbach L."/>
            <person name="Steele A.D."/>
            <person name="Gui C."/>
            <person name="Meng S."/>
            <person name="Li G."/>
            <person name="Viehrig K."/>
            <person name="Ye F."/>
            <person name="Su P."/>
            <person name="Kiefer A.F."/>
            <person name="Nichols A."/>
            <person name="Cepeda A.J."/>
            <person name="Yan W."/>
            <person name="Fan B."/>
            <person name="Jiang Y."/>
            <person name="Adhikari A."/>
            <person name="Zheng C.-J."/>
            <person name="Schuster L."/>
            <person name="Cowan T.M."/>
            <person name="Smanski M.J."/>
            <person name="Chevrette M.G."/>
            <person name="De Carvalho L.P.S."/>
            <person name="Shen B."/>
        </authorList>
    </citation>
    <scope>NUCLEOTIDE SEQUENCE [LARGE SCALE GENOMIC DNA]</scope>
    <source>
        <strain evidence="1 2">NPDC019275</strain>
    </source>
</reference>
<dbReference type="RefSeq" id="WP_397096319.1">
    <property type="nucleotide sequence ID" value="NZ_JBIRYO010000051.1"/>
</dbReference>
<comment type="caution">
    <text evidence="1">The sequence shown here is derived from an EMBL/GenBank/DDBJ whole genome shotgun (WGS) entry which is preliminary data.</text>
</comment>
<name>A0ABW7XCE2_9NOCA</name>
<evidence type="ECO:0000313" key="1">
    <source>
        <dbReference type="EMBL" id="MFI2478692.1"/>
    </source>
</evidence>
<gene>
    <name evidence="1" type="ORF">ACH49W_35595</name>
</gene>